<feature type="domain" description="Restriction system protein Mrr-like N-terminal" evidence="1">
    <location>
        <begin position="8"/>
        <end position="89"/>
    </location>
</feature>
<proteinExistence type="predicted"/>
<organism evidence="2 3">
    <name type="scientific">Desulfonema limicola</name>
    <dbReference type="NCBI Taxonomy" id="45656"/>
    <lineage>
        <taxon>Bacteria</taxon>
        <taxon>Pseudomonadati</taxon>
        <taxon>Thermodesulfobacteriota</taxon>
        <taxon>Desulfobacteria</taxon>
        <taxon>Desulfobacterales</taxon>
        <taxon>Desulfococcaceae</taxon>
        <taxon>Desulfonema</taxon>
    </lineage>
</organism>
<sequence length="166" mass="19239">MRGPQFIKFFNPLIEALKELGGSGRPAEVCNTIAKNLNISDDERSILIKSGISRIDNQMHWARMYLVKLGYIDSSKRGVWKLSEKGEKTKPFSDNQTYKLFSEVQDKTQNKDKHFSEQKNDDYNNNLEIQEVTPEEANNPSLLNHKEKLLDILKIFHLKVLKNFVN</sequence>
<dbReference type="EMBL" id="CP061799">
    <property type="protein sequence ID" value="QTA80841.1"/>
    <property type="molecule type" value="Genomic_DNA"/>
</dbReference>
<accession>A0A975B8X5</accession>
<reference evidence="2" key="1">
    <citation type="journal article" date="2021" name="Microb. Physiol.">
        <title>Proteogenomic Insights into the Physiology of Marine, Sulfate-Reducing, Filamentous Desulfonema limicola and Desulfonema magnum.</title>
        <authorList>
            <person name="Schnaars V."/>
            <person name="Wohlbrand L."/>
            <person name="Scheve S."/>
            <person name="Hinrichs C."/>
            <person name="Reinhardt R."/>
            <person name="Rabus R."/>
        </authorList>
    </citation>
    <scope>NUCLEOTIDE SEQUENCE</scope>
    <source>
        <strain evidence="2">5ac10</strain>
    </source>
</reference>
<dbReference type="RefSeq" id="WP_207692408.1">
    <property type="nucleotide sequence ID" value="NZ_CP061799.1"/>
</dbReference>
<name>A0A975B8X5_9BACT</name>
<dbReference type="Pfam" id="PF14338">
    <property type="entry name" value="Mrr_N"/>
    <property type="match status" value="1"/>
</dbReference>
<evidence type="ECO:0000259" key="1">
    <source>
        <dbReference type="Pfam" id="PF14338"/>
    </source>
</evidence>
<dbReference type="InterPro" id="IPR025745">
    <property type="entry name" value="Mrr-like_N_dom"/>
</dbReference>
<keyword evidence="3" id="KW-1185">Reference proteome</keyword>
<protein>
    <submittedName>
        <fullName evidence="2">Restriction system domain-containing protein</fullName>
    </submittedName>
</protein>
<evidence type="ECO:0000313" key="2">
    <source>
        <dbReference type="EMBL" id="QTA80841.1"/>
    </source>
</evidence>
<gene>
    <name evidence="2" type="ORF">dnl_31540</name>
</gene>
<dbReference type="KEGG" id="dli:dnl_31540"/>
<dbReference type="Proteomes" id="UP000663720">
    <property type="component" value="Chromosome"/>
</dbReference>
<evidence type="ECO:0000313" key="3">
    <source>
        <dbReference type="Proteomes" id="UP000663720"/>
    </source>
</evidence>
<dbReference type="AlphaFoldDB" id="A0A975B8X5"/>